<feature type="binding site" evidence="5">
    <location>
        <position position="376"/>
    </location>
    <ligand>
        <name>Zn(2+)</name>
        <dbReference type="ChEBI" id="CHEBI:29105"/>
    </ligand>
</feature>
<dbReference type="Pfam" id="PF01702">
    <property type="entry name" value="TGT"/>
    <property type="match status" value="1"/>
</dbReference>
<accession>A0AAJ0BP85</accession>
<evidence type="ECO:0000256" key="1">
    <source>
        <dbReference type="ARBA" id="ARBA00022490"/>
    </source>
</evidence>
<dbReference type="SUPFAM" id="SSF51713">
    <property type="entry name" value="tRNA-guanine transglycosylase"/>
    <property type="match status" value="1"/>
</dbReference>
<organism evidence="8 9">
    <name type="scientific">Echria macrotheca</name>
    <dbReference type="NCBI Taxonomy" id="438768"/>
    <lineage>
        <taxon>Eukaryota</taxon>
        <taxon>Fungi</taxon>
        <taxon>Dikarya</taxon>
        <taxon>Ascomycota</taxon>
        <taxon>Pezizomycotina</taxon>
        <taxon>Sordariomycetes</taxon>
        <taxon>Sordariomycetidae</taxon>
        <taxon>Sordariales</taxon>
        <taxon>Schizotheciaceae</taxon>
        <taxon>Echria</taxon>
    </lineage>
</organism>
<dbReference type="AlphaFoldDB" id="A0AAJ0BP85"/>
<proteinExistence type="inferred from homology"/>
<dbReference type="FunFam" id="3.20.20.105:FF:000007">
    <property type="entry name" value="Queuine tRNA-ribosyltransferase accessory subunit 2"/>
    <property type="match status" value="1"/>
</dbReference>
<dbReference type="GO" id="GO:0006400">
    <property type="term" value="P:tRNA modification"/>
    <property type="evidence" value="ECO:0007669"/>
    <property type="project" value="InterPro"/>
</dbReference>
<feature type="region of interest" description="Disordered" evidence="6">
    <location>
        <begin position="84"/>
        <end position="112"/>
    </location>
</feature>
<feature type="domain" description="tRNA-guanine(15) transglycosylase-like" evidence="7">
    <location>
        <begin position="27"/>
        <end position="409"/>
    </location>
</feature>
<keyword evidence="3 5" id="KW-0479">Metal-binding</keyword>
<feature type="binding site" evidence="5">
    <location>
        <position position="345"/>
    </location>
    <ligand>
        <name>Zn(2+)</name>
        <dbReference type="ChEBI" id="CHEBI:29105"/>
    </ligand>
</feature>
<evidence type="ECO:0000256" key="2">
    <source>
        <dbReference type="ARBA" id="ARBA00022694"/>
    </source>
</evidence>
<comment type="similarity">
    <text evidence="5">Belongs to the queuine tRNA-ribosyltransferase family. QTRT2 subfamily.</text>
</comment>
<dbReference type="InterPro" id="IPR036511">
    <property type="entry name" value="TGT-like_sf"/>
</dbReference>
<evidence type="ECO:0000313" key="8">
    <source>
        <dbReference type="EMBL" id="KAK1760639.1"/>
    </source>
</evidence>
<dbReference type="EMBL" id="MU839827">
    <property type="protein sequence ID" value="KAK1760639.1"/>
    <property type="molecule type" value="Genomic_DNA"/>
</dbReference>
<evidence type="ECO:0000256" key="6">
    <source>
        <dbReference type="SAM" id="MobiDB-lite"/>
    </source>
</evidence>
<dbReference type="InterPro" id="IPR050852">
    <property type="entry name" value="Queuine_tRNA-ribosyltrfase"/>
</dbReference>
<dbReference type="GO" id="GO:0046872">
    <property type="term" value="F:metal ion binding"/>
    <property type="evidence" value="ECO:0007669"/>
    <property type="project" value="UniProtKB-KW"/>
</dbReference>
<dbReference type="PANTHER" id="PTHR46064:SF1">
    <property type="entry name" value="QUEUINE TRNA-RIBOSYLTRANSFERASE ACCESSORY SUBUNIT 2"/>
    <property type="match status" value="1"/>
</dbReference>
<reference evidence="8" key="1">
    <citation type="submission" date="2023-06" db="EMBL/GenBank/DDBJ databases">
        <title>Genome-scale phylogeny and comparative genomics of the fungal order Sordariales.</title>
        <authorList>
            <consortium name="Lawrence Berkeley National Laboratory"/>
            <person name="Hensen N."/>
            <person name="Bonometti L."/>
            <person name="Westerberg I."/>
            <person name="Brannstrom I.O."/>
            <person name="Guillou S."/>
            <person name="Cros-Aarteil S."/>
            <person name="Calhoun S."/>
            <person name="Haridas S."/>
            <person name="Kuo A."/>
            <person name="Mondo S."/>
            <person name="Pangilinan J."/>
            <person name="Riley R."/>
            <person name="Labutti K."/>
            <person name="Andreopoulos B."/>
            <person name="Lipzen A."/>
            <person name="Chen C."/>
            <person name="Yanf M."/>
            <person name="Daum C."/>
            <person name="Ng V."/>
            <person name="Clum A."/>
            <person name="Steindorff A."/>
            <person name="Ohm R."/>
            <person name="Martin F."/>
            <person name="Silar P."/>
            <person name="Natvig D."/>
            <person name="Lalanne C."/>
            <person name="Gautier V."/>
            <person name="Ament-Velasquez S.L."/>
            <person name="Kruys A."/>
            <person name="Hutchinson M.I."/>
            <person name="Powell A.J."/>
            <person name="Barry K."/>
            <person name="Miller A.N."/>
            <person name="Grigoriev I.V."/>
            <person name="Debuchy R."/>
            <person name="Gladieux P."/>
            <person name="Thoren M.H."/>
            <person name="Johannesson H."/>
        </authorList>
    </citation>
    <scope>NUCLEOTIDE SEQUENCE</scope>
    <source>
        <strain evidence="8">PSN4</strain>
    </source>
</reference>
<feature type="binding site" evidence="5">
    <location>
        <position position="347"/>
    </location>
    <ligand>
        <name>Zn(2+)</name>
        <dbReference type="ChEBI" id="CHEBI:29105"/>
    </ligand>
</feature>
<comment type="subcellular location">
    <subcellularLocation>
        <location evidence="5">Cytoplasm</location>
    </subcellularLocation>
</comment>
<comment type="caution">
    <text evidence="8">The sequence shown here is derived from an EMBL/GenBank/DDBJ whole genome shotgun (WGS) entry which is preliminary data.</text>
</comment>
<comment type="subunit">
    <text evidence="5">Heterodimer of a catalytic subunit and an accessory subunit.</text>
</comment>
<dbReference type="HAMAP" id="MF_03043">
    <property type="entry name" value="QTRT2"/>
    <property type="match status" value="1"/>
</dbReference>
<evidence type="ECO:0000259" key="7">
    <source>
        <dbReference type="Pfam" id="PF01702"/>
    </source>
</evidence>
<sequence>MTDEAETNPAEAMTFEVLRSALIDGSAARLGRLALAGRKTIDTPNFFALTSRGVVPHITPDNVDKHLDTGGVYMALEDFIERPQQHQKRQPPIYDTPTTKRHPRPLHSFTATPPSVMTILGARRIPAVASPMGNTNTSVSVFTSQGFQVLTTKEYHQAVATLQPDIAIPLADLSHHGPVTPTSKRALRMAERTDEWLGSYLADLPSLSKTATYAPIPPVPFPIQWEYLSRLSEDLLPLKKIAGLALYDPDILPDLLTAHQNLTPLPRLSLSAPPTPHHILRHIALGTDIFTLPFLNTVSDSGLALTFSLTPPPPTSPSSSQILPLATDLSTPQNATSLTPLSKNCTCYACTAHHAAYIHHLLSAREMLAWTLLQMHNHAVLSQFFADIRASLLSNTFTEKAALFARSYEPEFPAGMGERPRARGYQYKSAGGDGKRNRPAWEKFEGDGDKKEVGVEPGTRSEGLETPLVPDEVDGTAAALDHMGFAEIEHGAEQK</sequence>
<keyword evidence="4 5" id="KW-0862">Zinc</keyword>
<keyword evidence="1 5" id="KW-0963">Cytoplasm</keyword>
<evidence type="ECO:0000256" key="4">
    <source>
        <dbReference type="ARBA" id="ARBA00022833"/>
    </source>
</evidence>
<gene>
    <name evidence="8" type="ORF">QBC47DRAFT_367750</name>
</gene>
<feature type="region of interest" description="Disordered" evidence="6">
    <location>
        <begin position="427"/>
        <end position="469"/>
    </location>
</feature>
<evidence type="ECO:0000256" key="5">
    <source>
        <dbReference type="HAMAP-Rule" id="MF_03043"/>
    </source>
</evidence>
<comment type="cofactor">
    <cofactor evidence="5">
        <name>Zn(2+)</name>
        <dbReference type="ChEBI" id="CHEBI:29105"/>
    </cofactor>
    <text evidence="5">Binds 1 zinc ion per subunit.</text>
</comment>
<evidence type="ECO:0000313" key="9">
    <source>
        <dbReference type="Proteomes" id="UP001239445"/>
    </source>
</evidence>
<dbReference type="GO" id="GO:0008479">
    <property type="term" value="F:tRNA-guanosine(34) queuine transglycosylase activity"/>
    <property type="evidence" value="ECO:0007669"/>
    <property type="project" value="UniProtKB-UniRule"/>
</dbReference>
<keyword evidence="2 5" id="KW-0819">tRNA processing</keyword>
<protein>
    <recommendedName>
        <fullName evidence="5">Queuine tRNA-ribosyltransferase accessory subunit 2</fullName>
    </recommendedName>
    <alternativeName>
        <fullName evidence="5">Queuine tRNA-ribosyltransferase domain-containing protein 1</fullName>
    </alternativeName>
</protein>
<feature type="binding site" evidence="5">
    <location>
        <position position="350"/>
    </location>
    <ligand>
        <name>Zn(2+)</name>
        <dbReference type="ChEBI" id="CHEBI:29105"/>
    </ligand>
</feature>
<dbReference type="Proteomes" id="UP001239445">
    <property type="component" value="Unassembled WGS sequence"/>
</dbReference>
<keyword evidence="9" id="KW-1185">Reference proteome</keyword>
<dbReference type="Gene3D" id="3.20.20.105">
    <property type="entry name" value="Queuine tRNA-ribosyltransferase-like"/>
    <property type="match status" value="1"/>
</dbReference>
<dbReference type="GO" id="GO:0005737">
    <property type="term" value="C:cytoplasm"/>
    <property type="evidence" value="ECO:0007669"/>
    <property type="project" value="UniProtKB-SubCell"/>
</dbReference>
<comment type="function">
    <text evidence="5">Non-catalytic subunit of the queuine tRNA-ribosyltransferase (TGT) that catalyzes the base-exchange of a guanine (G) residue with queuine (Q) at position 34 (anticodon wobble position) in tRNAs with GU(N) anticodons (tRNA-Asp, -Asn, -His and -Tyr), resulting in the hypermodified nucleoside queuosine (7-(((4,5-cis-dihydroxy-2-cyclopenten-1-yl)amino)methyl)-7-deazaguanosine).</text>
</comment>
<evidence type="ECO:0000256" key="3">
    <source>
        <dbReference type="ARBA" id="ARBA00022723"/>
    </source>
</evidence>
<dbReference type="InterPro" id="IPR002616">
    <property type="entry name" value="tRNA_ribo_trans-like"/>
</dbReference>
<dbReference type="PANTHER" id="PTHR46064">
    <property type="entry name" value="QUEUINE TRNA-RIBOSYLTRANSFERASE ACCESSORY SUBUNIT 2"/>
    <property type="match status" value="1"/>
</dbReference>
<feature type="compositionally biased region" description="Basic and acidic residues" evidence="6">
    <location>
        <begin position="433"/>
        <end position="454"/>
    </location>
</feature>
<name>A0AAJ0BP85_9PEZI</name>
<dbReference type="InterPro" id="IPR028592">
    <property type="entry name" value="QTRTD1"/>
</dbReference>